<accession>A0AAU7E207</accession>
<reference evidence="2" key="2">
    <citation type="submission" date="2024-02" db="EMBL/GenBank/DDBJ databases">
        <authorList>
            <person name="Hu B."/>
        </authorList>
    </citation>
    <scope>NUCLEOTIDE SEQUENCE</scope>
    <source>
        <strain evidence="2">1A/Uganda/UGR70/2019</strain>
    </source>
</reference>
<proteinExistence type="predicted"/>
<evidence type="ECO:0000313" key="2">
    <source>
        <dbReference type="EMBL" id="XBH23765.1"/>
    </source>
</evidence>
<organism evidence="2">
    <name type="scientific">Rousettus bat poxvirus</name>
    <dbReference type="NCBI Taxonomy" id="3141933"/>
    <lineage>
        <taxon>Viruses</taxon>
        <taxon>Varidnaviria</taxon>
        <taxon>Bamfordvirae</taxon>
        <taxon>Nucleocytoviricota</taxon>
        <taxon>Pokkesviricetes</taxon>
        <taxon>Chitovirales</taxon>
        <taxon>Poxviridae</taxon>
    </lineage>
</organism>
<feature type="region of interest" description="Disordered" evidence="1">
    <location>
        <begin position="78"/>
        <end position="99"/>
    </location>
</feature>
<name>A0AAU7E207_9POXV</name>
<protein>
    <submittedName>
        <fullName evidence="2">MC007L</fullName>
    </submittedName>
</protein>
<evidence type="ECO:0000256" key="1">
    <source>
        <dbReference type="SAM" id="MobiDB-lite"/>
    </source>
</evidence>
<reference evidence="2" key="1">
    <citation type="journal article" date="2024" name="Microbiome">
        <title>Substantial viral diversity in bats and rodents from East Africa: insights into evolution, recombination, and cocirculation.</title>
        <authorList>
            <person name="Wang D."/>
            <person name="Yang X."/>
            <person name="Ren Z."/>
            <person name="Hu B."/>
            <person name="Zhao H."/>
            <person name="Yang K."/>
            <person name="Shi P."/>
            <person name="Zhang Z."/>
            <person name="Feng Q."/>
            <person name="Nawenja C.V."/>
            <person name="Obanda V."/>
            <person name="Robert K."/>
            <person name="Nalikka B."/>
            <person name="Waruhiu C.N."/>
            <person name="Ochola G.O."/>
            <person name="Onyuok S.O."/>
            <person name="Ochieng H."/>
            <person name="Li B."/>
            <person name="Zhu Y."/>
            <person name="Si H."/>
            <person name="Yin J."/>
            <person name="Kristiansen K."/>
            <person name="Jin X."/>
            <person name="Xu X."/>
            <person name="Xiao M."/>
            <person name="Agwanda B."/>
            <person name="Ommeh S."/>
            <person name="Li J."/>
            <person name="Shi Z.L."/>
        </authorList>
    </citation>
    <scope>NUCLEOTIDE SEQUENCE</scope>
    <source>
        <strain evidence="2">1A/Uganda/UGR70/2019</strain>
    </source>
</reference>
<sequence>MAGLHRRVTRLVFVNNSLAAHIELVDEHAVEELLDSLQRAVCQACAGASAGVVNVIQGGEHAVAQALARGTVPGSAAEPQVSVSAASADEDSEDGDARSVTSMEVDLYCHEIMDERVPVSLATATLTSILACPEDEEGYRAPVSVFAEAGDISAEELTD</sequence>
<dbReference type="EMBL" id="PP711852">
    <property type="protein sequence ID" value="XBH23765.1"/>
    <property type="molecule type" value="Genomic_DNA"/>
</dbReference>